<dbReference type="FunCoup" id="Q9XWT8">
    <property type="interactions" value="845"/>
</dbReference>
<dbReference type="EMBL" id="BX284606">
    <property type="protein sequence ID" value="CAA21557.3"/>
    <property type="molecule type" value="Genomic_DNA"/>
</dbReference>
<gene>
    <name evidence="1" type="ORF">CELE_Y102F5A.1</name>
    <name evidence="1 3" type="ORF">Y102F5A.1</name>
</gene>
<protein>
    <submittedName>
        <fullName evidence="1">RGS domain-containing protein</fullName>
    </submittedName>
</protein>
<dbReference type="AlphaFoldDB" id="Q9XWT8"/>
<evidence type="ECO:0000313" key="3">
    <source>
        <dbReference type="WormBase" id="Y102F5A.1"/>
    </source>
</evidence>
<sequence>MDTKEICERAAVFRIAFFEKLKFGWNSQPLDDTKMVHYLYRIFYMAPNDQEVQIFEWHNFFDTYHDFPMRVHIDNTEDHKKCALMTDIIEWFSKPEKDRNALRRLGKAPNQIYCLGCKTVEEKEFLSLMALQKLSKAEKAPSPVVQPVSGKAAKRLGMSKLEMADAALNCQPSSNNLLTSVIGPPLRRSASALLFPLTDLLEQEYMKEHEYNGDTLCTWEMEKSSSAFHLNSTELPKPKLSKTNYFPSLFGEASNKKMADDGLQRKHGTVDTPILKESEAQKKSIAKRKRHERLLKASEWCRVTDEDKATLVEIKIRQRLLLIQHYIRGWQDMGAKDATISKWLIEDISKPLHTRRFASFEYHHFIPSHVLQIITKCICSRRMKLTNPLCSISSTQKIK</sequence>
<dbReference type="PaxDb" id="6239-Y102F5A.1"/>
<evidence type="ECO:0000313" key="2">
    <source>
        <dbReference type="Proteomes" id="UP000001940"/>
    </source>
</evidence>
<organism evidence="1 2">
    <name type="scientific">Caenorhabditis elegans</name>
    <dbReference type="NCBI Taxonomy" id="6239"/>
    <lineage>
        <taxon>Eukaryota</taxon>
        <taxon>Metazoa</taxon>
        <taxon>Ecdysozoa</taxon>
        <taxon>Nematoda</taxon>
        <taxon>Chromadorea</taxon>
        <taxon>Rhabditida</taxon>
        <taxon>Rhabditina</taxon>
        <taxon>Rhabditomorpha</taxon>
        <taxon>Rhabditoidea</taxon>
        <taxon>Rhabditidae</taxon>
        <taxon>Peloderinae</taxon>
        <taxon>Caenorhabditis</taxon>
    </lineage>
</organism>
<dbReference type="WormBase" id="Y102F5A.1">
    <property type="protein sequence ID" value="CE19293"/>
    <property type="gene ID" value="WBGene00013631"/>
</dbReference>
<reference evidence="1 2" key="1">
    <citation type="journal article" date="1998" name="Science">
        <title>Genome sequence of the nematode C. elegans: a platform for investigating biology.</title>
        <authorList>
            <consortium name="The C. elegans sequencing consortium"/>
            <person name="Sulson J.E."/>
            <person name="Waterston R."/>
        </authorList>
    </citation>
    <scope>NUCLEOTIDE SEQUENCE [LARGE SCALE GENOMIC DNA]</scope>
    <source>
        <strain evidence="1 2">Bristol N2</strain>
    </source>
</reference>
<dbReference type="UCSC" id="Y102F5A.1">
    <property type="organism name" value="c. elegans"/>
</dbReference>
<accession>Q9XWT8</accession>
<dbReference type="OrthoDB" id="5796570at2759"/>
<keyword evidence="2" id="KW-1185">Reference proteome</keyword>
<dbReference type="Proteomes" id="UP000001940">
    <property type="component" value="Chromosome X"/>
</dbReference>
<proteinExistence type="predicted"/>
<dbReference type="AGR" id="WB:WBGene00013631"/>
<name>Q9XWT8_CAEEL</name>
<evidence type="ECO:0000313" key="1">
    <source>
        <dbReference type="EMBL" id="CAA21557.3"/>
    </source>
</evidence>
<dbReference type="InParanoid" id="Q9XWT8"/>
<dbReference type="HOGENOM" id="CLU_048168_0_0_1"/>